<dbReference type="Pfam" id="PF01012">
    <property type="entry name" value="ETF"/>
    <property type="match status" value="1"/>
</dbReference>
<organism evidence="8 9">
    <name type="scientific">Marchantia polymorpha subsp. ruderalis</name>
    <dbReference type="NCBI Taxonomy" id="1480154"/>
    <lineage>
        <taxon>Eukaryota</taxon>
        <taxon>Viridiplantae</taxon>
        <taxon>Streptophyta</taxon>
        <taxon>Embryophyta</taxon>
        <taxon>Marchantiophyta</taxon>
        <taxon>Marchantiopsida</taxon>
        <taxon>Marchantiidae</taxon>
        <taxon>Marchantiales</taxon>
        <taxon>Marchantiaceae</taxon>
        <taxon>Marchantia</taxon>
    </lineage>
</organism>
<keyword evidence="9" id="KW-1185">Reference proteome</keyword>
<keyword evidence="4" id="KW-0249">Electron transport</keyword>
<proteinExistence type="inferred from homology"/>
<dbReference type="Gene3D" id="3.40.50.620">
    <property type="entry name" value="HUPs"/>
    <property type="match status" value="1"/>
</dbReference>
<dbReference type="InterPro" id="IPR012255">
    <property type="entry name" value="ETF_b"/>
</dbReference>
<evidence type="ECO:0000256" key="5">
    <source>
        <dbReference type="ARBA" id="ARBA00070092"/>
    </source>
</evidence>
<dbReference type="Proteomes" id="UP000077202">
    <property type="component" value="Unassembled WGS sequence"/>
</dbReference>
<dbReference type="InterPro" id="IPR014730">
    <property type="entry name" value="ETF_a/b_N"/>
</dbReference>
<comment type="subcellular location">
    <subcellularLocation>
        <location evidence="1">Mitochondrion matrix</location>
    </subcellularLocation>
</comment>
<evidence type="ECO:0000256" key="3">
    <source>
        <dbReference type="ARBA" id="ARBA00022448"/>
    </source>
</evidence>
<dbReference type="EMBL" id="LVLJ01001337">
    <property type="protein sequence ID" value="OAE30374.1"/>
    <property type="molecule type" value="Genomic_DNA"/>
</dbReference>
<dbReference type="SUPFAM" id="SSF52402">
    <property type="entry name" value="Adenine nucleotide alpha hydrolases-like"/>
    <property type="match status" value="1"/>
</dbReference>
<dbReference type="PANTHER" id="PTHR21294">
    <property type="entry name" value="ELECTRON TRANSFER FLAVOPROTEIN BETA-SUBUNIT"/>
    <property type="match status" value="1"/>
</dbReference>
<dbReference type="GO" id="GO:0009063">
    <property type="term" value="P:amino acid catabolic process"/>
    <property type="evidence" value="ECO:0007669"/>
    <property type="project" value="TreeGrafter"/>
</dbReference>
<keyword evidence="3" id="KW-0813">Transport</keyword>
<evidence type="ECO:0000313" key="8">
    <source>
        <dbReference type="EMBL" id="OAE30374.1"/>
    </source>
</evidence>
<accession>A0A176WBQ7</accession>
<evidence type="ECO:0000256" key="1">
    <source>
        <dbReference type="ARBA" id="ARBA00004305"/>
    </source>
</evidence>
<dbReference type="InterPro" id="IPR014729">
    <property type="entry name" value="Rossmann-like_a/b/a_fold"/>
</dbReference>
<dbReference type="InterPro" id="IPR033948">
    <property type="entry name" value="ETF_beta_N"/>
</dbReference>
<comment type="similarity">
    <text evidence="2">Belongs to the ETF beta-subunit/FixA family.</text>
</comment>
<dbReference type="PANTHER" id="PTHR21294:SF8">
    <property type="entry name" value="ELECTRON TRANSFER FLAVOPROTEIN SUBUNIT BETA"/>
    <property type="match status" value="1"/>
</dbReference>
<dbReference type="GO" id="GO:0005759">
    <property type="term" value="C:mitochondrial matrix"/>
    <property type="evidence" value="ECO:0007669"/>
    <property type="project" value="UniProtKB-SubCell"/>
</dbReference>
<sequence>MVLPLLLSAPLSLDSCPRDGILAGRHLRGTRNGSSVGRLNACECDNIWDWTEAVGWNMRMVQGDILIQLVCGGEGRGERGEQEYLDEVGGPSVGRREEMPVHGATQQHEHEQKRRQVHMVATRFRARAGAPARVLQHAVLARHHDHRLSHSSATEFPLVSHTPSVARAHEIRVMADCAPSSLAAAAATEEVRTSRFGVGSRDLPILRGAYRLSNLIVATDSEEAAVKMKVLVAVKRVIDYAVKIRVKADKTGVEMNNVKMSMNPFCEIALEEALRFREAGKASEVVVVSMGGPQCVETLRTGLAMGADRAIHVSTEIPLYPLAVAKLLRAVAANEQPQILLLGKQAIDDDANQTGQMVAGLLKWPQATFASKVYFGDKNDVTVEREVDGGLETLRLQLPAVITTDLRLNEPRYATLPNIMKAKKKTISKLTPEELKVEIKPDFKILEVVDPPKRKGGVMVGSVDELVDKLKNEAHVI</sequence>
<gene>
    <name evidence="8" type="ORF">AXG93_3233s1130</name>
</gene>
<dbReference type="GO" id="GO:0009055">
    <property type="term" value="F:electron transfer activity"/>
    <property type="evidence" value="ECO:0007669"/>
    <property type="project" value="InterPro"/>
</dbReference>
<evidence type="ECO:0000313" key="9">
    <source>
        <dbReference type="Proteomes" id="UP000077202"/>
    </source>
</evidence>
<evidence type="ECO:0000256" key="2">
    <source>
        <dbReference type="ARBA" id="ARBA00007557"/>
    </source>
</evidence>
<dbReference type="AlphaFoldDB" id="A0A176WBQ7"/>
<comment type="caution">
    <text evidence="8">The sequence shown here is derived from an EMBL/GenBank/DDBJ whole genome shotgun (WGS) entry which is preliminary data.</text>
</comment>
<name>A0A176WBQ7_MARPO</name>
<evidence type="ECO:0000259" key="7">
    <source>
        <dbReference type="SMART" id="SM00893"/>
    </source>
</evidence>
<feature type="region of interest" description="Disordered" evidence="6">
    <location>
        <begin position="80"/>
        <end position="114"/>
    </location>
</feature>
<protein>
    <recommendedName>
        <fullName evidence="5">Electron transfer flavoprotein subunit beta, mitochondrial</fullName>
    </recommendedName>
</protein>
<dbReference type="SMART" id="SM00893">
    <property type="entry name" value="ETF"/>
    <property type="match status" value="1"/>
</dbReference>
<evidence type="ECO:0000256" key="4">
    <source>
        <dbReference type="ARBA" id="ARBA00022982"/>
    </source>
</evidence>
<dbReference type="GO" id="GO:0033539">
    <property type="term" value="P:fatty acid beta-oxidation using acyl-CoA dehydrogenase"/>
    <property type="evidence" value="ECO:0007669"/>
    <property type="project" value="TreeGrafter"/>
</dbReference>
<dbReference type="CDD" id="cd01714">
    <property type="entry name" value="ETF_beta"/>
    <property type="match status" value="1"/>
</dbReference>
<dbReference type="InterPro" id="IPR000049">
    <property type="entry name" value="ET-Flavoprotein_bsu_CS"/>
</dbReference>
<dbReference type="PROSITE" id="PS01065">
    <property type="entry name" value="ETF_BETA"/>
    <property type="match status" value="1"/>
</dbReference>
<reference evidence="8" key="1">
    <citation type="submission" date="2016-03" db="EMBL/GenBank/DDBJ databases">
        <title>Mechanisms controlling the formation of the plant cell surface in tip-growing cells are functionally conserved among land plants.</title>
        <authorList>
            <person name="Honkanen S."/>
            <person name="Jones V.A."/>
            <person name="Morieri G."/>
            <person name="Champion C."/>
            <person name="Hetherington A.J."/>
            <person name="Kelly S."/>
            <person name="Saint-Marcoux D."/>
            <person name="Proust H."/>
            <person name="Prescott H."/>
            <person name="Dolan L."/>
        </authorList>
    </citation>
    <scope>NUCLEOTIDE SEQUENCE [LARGE SCALE GENOMIC DNA]</scope>
    <source>
        <tissue evidence="8">Whole gametophyte</tissue>
    </source>
</reference>
<feature type="domain" description="Electron transfer flavoprotein alpha/beta-subunit N-terminal" evidence="7">
    <location>
        <begin position="250"/>
        <end position="439"/>
    </location>
</feature>
<dbReference type="FunFam" id="3.40.50.620:FF:000011">
    <property type="entry name" value="Electron transfer flavoprotein subunit beta"/>
    <property type="match status" value="1"/>
</dbReference>
<evidence type="ECO:0000256" key="6">
    <source>
        <dbReference type="SAM" id="MobiDB-lite"/>
    </source>
</evidence>